<dbReference type="Proteomes" id="UP000006251">
    <property type="component" value="Unassembled WGS sequence"/>
</dbReference>
<keyword evidence="2" id="KW-1185">Reference proteome</keyword>
<protein>
    <submittedName>
        <fullName evidence="1">Uncharacterized protein</fullName>
    </submittedName>
</protein>
<dbReference type="EMBL" id="BAEQ01000045">
    <property type="protein sequence ID" value="GAC29540.1"/>
    <property type="molecule type" value="Genomic_DNA"/>
</dbReference>
<evidence type="ECO:0000313" key="1">
    <source>
        <dbReference type="EMBL" id="GAC29540.1"/>
    </source>
</evidence>
<proteinExistence type="predicted"/>
<reference evidence="2" key="1">
    <citation type="journal article" date="2014" name="Environ. Microbiol.">
        <title>Comparative genomics of the marine bacterial genus Glaciecola reveals the high degree of genomic diversity and genomic characteristic for cold adaptation.</title>
        <authorList>
            <person name="Qin Q.L."/>
            <person name="Xie B.B."/>
            <person name="Yu Y."/>
            <person name="Shu Y.L."/>
            <person name="Rong J.C."/>
            <person name="Zhang Y.J."/>
            <person name="Zhao D.L."/>
            <person name="Chen X.L."/>
            <person name="Zhang X.Y."/>
            <person name="Chen B."/>
            <person name="Zhou B.C."/>
            <person name="Zhang Y.Z."/>
        </authorList>
    </citation>
    <scope>NUCLEOTIDE SEQUENCE [LARGE SCALE GENOMIC DNA]</scope>
    <source>
        <strain evidence="2">ACAM 615</strain>
    </source>
</reference>
<dbReference type="AlphaFoldDB" id="K7A1Z3"/>
<comment type="caution">
    <text evidence="1">The sequence shown here is derived from an EMBL/GenBank/DDBJ whole genome shotgun (WGS) entry which is preliminary data.</text>
</comment>
<accession>K7A1Z3</accession>
<name>K7A1Z3_9ALTE</name>
<organism evidence="1 2">
    <name type="scientific">Brumicola pallidula DSM 14239 = ACAM 615</name>
    <dbReference type="NCBI Taxonomy" id="1121922"/>
    <lineage>
        <taxon>Bacteria</taxon>
        <taxon>Pseudomonadati</taxon>
        <taxon>Pseudomonadota</taxon>
        <taxon>Gammaproteobacteria</taxon>
        <taxon>Alteromonadales</taxon>
        <taxon>Alteromonadaceae</taxon>
        <taxon>Brumicola</taxon>
    </lineage>
</organism>
<sequence length="47" mass="5451">MLFKLIKIVISLFFHQAKNDFKKAVDYLGAKPYYLRRNAGTGFSLIL</sequence>
<gene>
    <name evidence="1" type="ORF">GPAL_2686</name>
</gene>
<evidence type="ECO:0000313" key="2">
    <source>
        <dbReference type="Proteomes" id="UP000006251"/>
    </source>
</evidence>